<name>A0A2H0XAY5_UNCKA</name>
<dbReference type="AlphaFoldDB" id="A0A2H0XAY5"/>
<reference evidence="2" key="1">
    <citation type="submission" date="2017-09" db="EMBL/GenBank/DDBJ databases">
        <title>Depth-based differentiation of microbial function through sediment-hosted aquifers and enrichment of novel symbionts in the deep terrestrial subsurface.</title>
        <authorList>
            <person name="Probst A.J."/>
            <person name="Ladd B."/>
            <person name="Jarett J.K."/>
            <person name="Geller-Mcgrath D.E."/>
            <person name="Sieber C.M.K."/>
            <person name="Emerson J.B."/>
            <person name="Anantharaman K."/>
            <person name="Thomas B.C."/>
            <person name="Malmstrom R."/>
            <person name="Stieglmeier M."/>
            <person name="Klingl A."/>
            <person name="Woyke T."/>
            <person name="Ryan C.M."/>
            <person name="Banfield J.F."/>
        </authorList>
    </citation>
    <scope>NUCLEOTIDE SEQUENCE [LARGE SCALE GENOMIC DNA]</scope>
</reference>
<proteinExistence type="predicted"/>
<accession>A0A2H0XAY5</accession>
<protein>
    <submittedName>
        <fullName evidence="1">Uncharacterized protein</fullName>
    </submittedName>
</protein>
<sequence length="124" mass="14307">MEPYGRKELLKSFFREENEGLAQFAKRVEEWRSGIEYLYWKWSGVAYRHETLPNEKTPFVIFWEVDAYDHGRVRGISLFAQPRVVSFDESLMGRLTEFSEELGEYFTGLAKVGAGNQGSEVGAV</sequence>
<evidence type="ECO:0000313" key="1">
    <source>
        <dbReference type="EMBL" id="PIS21258.1"/>
    </source>
</evidence>
<gene>
    <name evidence="1" type="ORF">COT51_03750</name>
</gene>
<dbReference type="EMBL" id="PEYV01000060">
    <property type="protein sequence ID" value="PIS21258.1"/>
    <property type="molecule type" value="Genomic_DNA"/>
</dbReference>
<evidence type="ECO:0000313" key="2">
    <source>
        <dbReference type="Proteomes" id="UP000231098"/>
    </source>
</evidence>
<organism evidence="1 2">
    <name type="scientific">candidate division WWE3 bacterium CG08_land_8_20_14_0_20_41_15</name>
    <dbReference type="NCBI Taxonomy" id="1975086"/>
    <lineage>
        <taxon>Bacteria</taxon>
        <taxon>Katanobacteria</taxon>
    </lineage>
</organism>
<dbReference type="Proteomes" id="UP000231098">
    <property type="component" value="Unassembled WGS sequence"/>
</dbReference>
<comment type="caution">
    <text evidence="1">The sequence shown here is derived from an EMBL/GenBank/DDBJ whole genome shotgun (WGS) entry which is preliminary data.</text>
</comment>